<evidence type="ECO:0000259" key="2">
    <source>
        <dbReference type="Pfam" id="PF07859"/>
    </source>
</evidence>
<dbReference type="Pfam" id="PF07859">
    <property type="entry name" value="Abhydrolase_3"/>
    <property type="match status" value="1"/>
</dbReference>
<dbReference type="InterPro" id="IPR013094">
    <property type="entry name" value="AB_hydrolase_3"/>
</dbReference>
<evidence type="ECO:0000313" key="3">
    <source>
        <dbReference type="EMBL" id="QUX30486.1"/>
    </source>
</evidence>
<reference evidence="4" key="1">
    <citation type="submission" date="2021-05" db="EMBL/GenBank/DDBJ databases">
        <title>Direct Submission.</title>
        <authorList>
            <person name="Li K."/>
            <person name="Gao J."/>
        </authorList>
    </citation>
    <scope>NUCLEOTIDE SEQUENCE [LARGE SCALE GENOMIC DNA]</scope>
    <source>
        <strain evidence="4">HDS12</strain>
    </source>
</reference>
<dbReference type="InterPro" id="IPR050300">
    <property type="entry name" value="GDXG_lipolytic_enzyme"/>
</dbReference>
<dbReference type="GO" id="GO:0016787">
    <property type="term" value="F:hydrolase activity"/>
    <property type="evidence" value="ECO:0007669"/>
    <property type="project" value="UniProtKB-KW"/>
</dbReference>
<dbReference type="Proteomes" id="UP000678016">
    <property type="component" value="Chromosome"/>
</dbReference>
<feature type="domain" description="Alpha/beta hydrolase fold-3" evidence="2">
    <location>
        <begin position="76"/>
        <end position="274"/>
    </location>
</feature>
<gene>
    <name evidence="3" type="ORF">KGD83_08200</name>
</gene>
<dbReference type="RefSeq" id="WP_212643247.1">
    <property type="nucleotide sequence ID" value="NZ_CP074132.1"/>
</dbReference>
<sequence>MPSLVARMLAVAFRVARKRPMETVEGARERIDEAKDDPEPPHWVAKRHETTRREVGGFASYTVLARDREEDPDKAVLYVHGGSYISEISPWHWVLISRMADVGCRVEVPIYGLAPQHTYREAFGFLHTVYRDLLEHVVPERTVFAGDSAGAGLALALAQTLPEEGLPQPARLILVSPWADLTMSNPDIAEVEGRDPWLSPVGLKEAAKVWADGDDLSLPRLSPVNGVLSGLPPMDLYIGTRDVFLPDTRRLRALVARAGGEVDLHEEEGAFHVYPLVPVPEGSRARASIIGTVQDL</sequence>
<dbReference type="EMBL" id="CP074132">
    <property type="protein sequence ID" value="QUX30486.1"/>
    <property type="molecule type" value="Genomic_DNA"/>
</dbReference>
<dbReference type="PANTHER" id="PTHR48081">
    <property type="entry name" value="AB HYDROLASE SUPERFAMILY PROTEIN C4A8.06C"/>
    <property type="match status" value="1"/>
</dbReference>
<evidence type="ECO:0000313" key="4">
    <source>
        <dbReference type="Proteomes" id="UP000678016"/>
    </source>
</evidence>
<accession>A0ABX8CBT4</accession>
<proteinExistence type="predicted"/>
<dbReference type="SUPFAM" id="SSF53474">
    <property type="entry name" value="alpha/beta-Hydrolases"/>
    <property type="match status" value="1"/>
</dbReference>
<dbReference type="PANTHER" id="PTHR48081:SF8">
    <property type="entry name" value="ALPHA_BETA HYDROLASE FOLD-3 DOMAIN-CONTAINING PROTEIN-RELATED"/>
    <property type="match status" value="1"/>
</dbReference>
<dbReference type="Gene3D" id="3.40.50.1820">
    <property type="entry name" value="alpha/beta hydrolase"/>
    <property type="match status" value="1"/>
</dbReference>
<name>A0ABX8CBT4_9ACTN</name>
<keyword evidence="1 3" id="KW-0378">Hydrolase</keyword>
<keyword evidence="4" id="KW-1185">Reference proteome</keyword>
<evidence type="ECO:0000256" key="1">
    <source>
        <dbReference type="ARBA" id="ARBA00022801"/>
    </source>
</evidence>
<dbReference type="InterPro" id="IPR029058">
    <property type="entry name" value="AB_hydrolase_fold"/>
</dbReference>
<organism evidence="3 4">
    <name type="scientific">Nocardiopsis akebiae</name>
    <dbReference type="NCBI Taxonomy" id="2831968"/>
    <lineage>
        <taxon>Bacteria</taxon>
        <taxon>Bacillati</taxon>
        <taxon>Actinomycetota</taxon>
        <taxon>Actinomycetes</taxon>
        <taxon>Streptosporangiales</taxon>
        <taxon>Nocardiopsidaceae</taxon>
        <taxon>Nocardiopsis</taxon>
    </lineage>
</organism>
<protein>
    <submittedName>
        <fullName evidence="3">Alpha/beta hydrolase</fullName>
    </submittedName>
</protein>